<evidence type="ECO:0000313" key="1">
    <source>
        <dbReference type="EMBL" id="KFM65502.1"/>
    </source>
</evidence>
<gene>
    <name evidence="1" type="ORF">X975_13743</name>
</gene>
<protein>
    <submittedName>
        <fullName evidence="1">Uncharacterized protein</fullName>
    </submittedName>
</protein>
<keyword evidence="2" id="KW-1185">Reference proteome</keyword>
<accession>A0A087TK63</accession>
<name>A0A087TK63_STEMI</name>
<dbReference type="EMBL" id="KK115595">
    <property type="protein sequence ID" value="KFM65502.1"/>
    <property type="molecule type" value="Genomic_DNA"/>
</dbReference>
<dbReference type="OrthoDB" id="381190at2759"/>
<proteinExistence type="predicted"/>
<dbReference type="Proteomes" id="UP000054359">
    <property type="component" value="Unassembled WGS sequence"/>
</dbReference>
<organism evidence="1 2">
    <name type="scientific">Stegodyphus mimosarum</name>
    <name type="common">African social velvet spider</name>
    <dbReference type="NCBI Taxonomy" id="407821"/>
    <lineage>
        <taxon>Eukaryota</taxon>
        <taxon>Metazoa</taxon>
        <taxon>Ecdysozoa</taxon>
        <taxon>Arthropoda</taxon>
        <taxon>Chelicerata</taxon>
        <taxon>Arachnida</taxon>
        <taxon>Araneae</taxon>
        <taxon>Araneomorphae</taxon>
        <taxon>Entelegynae</taxon>
        <taxon>Eresoidea</taxon>
        <taxon>Eresidae</taxon>
        <taxon>Stegodyphus</taxon>
    </lineage>
</organism>
<reference evidence="1 2" key="1">
    <citation type="submission" date="2013-11" db="EMBL/GenBank/DDBJ databases">
        <title>Genome sequencing of Stegodyphus mimosarum.</title>
        <authorList>
            <person name="Bechsgaard J."/>
        </authorList>
    </citation>
    <scope>NUCLEOTIDE SEQUENCE [LARGE SCALE GENOMIC DNA]</scope>
</reference>
<feature type="non-terminal residue" evidence="1">
    <location>
        <position position="62"/>
    </location>
</feature>
<evidence type="ECO:0000313" key="2">
    <source>
        <dbReference type="Proteomes" id="UP000054359"/>
    </source>
</evidence>
<dbReference type="AlphaFoldDB" id="A0A087TK63"/>
<sequence length="62" mass="7118">MVKVVRNFGNSLKHGCKNVYHSLPRLLDIWFDLGAIHSHDSTKKFSNVWKSVSSNLEKITCM</sequence>